<sequence length="185" mass="19048">MIDLILATGLEPLIIPALIAGATVSAVSAIQQGRAARAQASAQEAIAARNAQLAERQAEAEQQAAIEAAAIQEEEGKRLLARQRAAFAVSGVEIGRGTPLSVVVETAAELKAEELTILREGAISAAQRKGEADIFRLRGEAAKKKGKAAGRAATLAATGSILTGVGQVGTARSKGFRAFKPRVKS</sequence>
<gene>
    <name evidence="1" type="ORF">LCGC14_2692920</name>
</gene>
<name>A0A0F9BSN0_9ZZZZ</name>
<evidence type="ECO:0000313" key="1">
    <source>
        <dbReference type="EMBL" id="KKK93434.1"/>
    </source>
</evidence>
<dbReference type="EMBL" id="LAZR01047775">
    <property type="protein sequence ID" value="KKK93434.1"/>
    <property type="molecule type" value="Genomic_DNA"/>
</dbReference>
<organism evidence="1">
    <name type="scientific">marine sediment metagenome</name>
    <dbReference type="NCBI Taxonomy" id="412755"/>
    <lineage>
        <taxon>unclassified sequences</taxon>
        <taxon>metagenomes</taxon>
        <taxon>ecological metagenomes</taxon>
    </lineage>
</organism>
<dbReference type="AlphaFoldDB" id="A0A0F9BSN0"/>
<accession>A0A0F9BSN0</accession>
<comment type="caution">
    <text evidence="1">The sequence shown here is derived from an EMBL/GenBank/DDBJ whole genome shotgun (WGS) entry which is preliminary data.</text>
</comment>
<reference evidence="1" key="1">
    <citation type="journal article" date="2015" name="Nature">
        <title>Complex archaea that bridge the gap between prokaryotes and eukaryotes.</title>
        <authorList>
            <person name="Spang A."/>
            <person name="Saw J.H."/>
            <person name="Jorgensen S.L."/>
            <person name="Zaremba-Niedzwiedzka K."/>
            <person name="Martijn J."/>
            <person name="Lind A.E."/>
            <person name="van Eijk R."/>
            <person name="Schleper C."/>
            <person name="Guy L."/>
            <person name="Ettema T.J."/>
        </authorList>
    </citation>
    <scope>NUCLEOTIDE SEQUENCE</scope>
</reference>
<protein>
    <submittedName>
        <fullName evidence="1">Uncharacterized protein</fullName>
    </submittedName>
</protein>
<proteinExistence type="predicted"/>